<feature type="transmembrane region" description="Helical" evidence="1">
    <location>
        <begin position="119"/>
        <end position="143"/>
    </location>
</feature>
<accession>A0A939FPG5</accession>
<dbReference type="AlphaFoldDB" id="A0A939FPG5"/>
<keyword evidence="3" id="KW-1185">Reference proteome</keyword>
<dbReference type="Proteomes" id="UP000664781">
    <property type="component" value="Unassembled WGS sequence"/>
</dbReference>
<comment type="caution">
    <text evidence="2">The sequence shown here is derived from an EMBL/GenBank/DDBJ whole genome shotgun (WGS) entry which is preliminary data.</text>
</comment>
<organism evidence="2 3">
    <name type="scientific">Streptomyces triculaminicus</name>
    <dbReference type="NCBI Taxonomy" id="2816232"/>
    <lineage>
        <taxon>Bacteria</taxon>
        <taxon>Bacillati</taxon>
        <taxon>Actinomycetota</taxon>
        <taxon>Actinomycetes</taxon>
        <taxon>Kitasatosporales</taxon>
        <taxon>Streptomycetaceae</taxon>
        <taxon>Streptomyces</taxon>
    </lineage>
</organism>
<feature type="transmembrane region" description="Helical" evidence="1">
    <location>
        <begin position="163"/>
        <end position="196"/>
    </location>
</feature>
<keyword evidence="1" id="KW-0812">Transmembrane</keyword>
<proteinExistence type="predicted"/>
<feature type="transmembrane region" description="Helical" evidence="1">
    <location>
        <begin position="241"/>
        <end position="259"/>
    </location>
</feature>
<reference evidence="2" key="1">
    <citation type="submission" date="2021-03" db="EMBL/GenBank/DDBJ databases">
        <title>Streptomyces strains.</title>
        <authorList>
            <person name="Lund M.B."/>
            <person name="Toerring T."/>
        </authorList>
    </citation>
    <scope>NUCLEOTIDE SEQUENCE</scope>
    <source>
        <strain evidence="2">JCM 4242</strain>
    </source>
</reference>
<protein>
    <submittedName>
        <fullName evidence="2">Uncharacterized protein</fullName>
    </submittedName>
</protein>
<keyword evidence="1" id="KW-1133">Transmembrane helix</keyword>
<evidence type="ECO:0000313" key="3">
    <source>
        <dbReference type="Proteomes" id="UP000664781"/>
    </source>
</evidence>
<dbReference type="RefSeq" id="WP_207247554.1">
    <property type="nucleotide sequence ID" value="NZ_JAFMOF010000002.1"/>
</dbReference>
<name>A0A939FPG5_9ACTN</name>
<keyword evidence="1" id="KW-0472">Membrane</keyword>
<feature type="transmembrane region" description="Helical" evidence="1">
    <location>
        <begin position="45"/>
        <end position="63"/>
    </location>
</feature>
<sequence>MSTGRQRMIASIRSVPSPIAVASALTDPARTDRIQDPVVTRLQSARTALGLMATVGLLMVYPLKKGREQFVFGKLEDLALGCAILLAAVAVGVTAFILTARPPLGRVYASRLGGPLRALGAIPLGAGVCWLMSAALSGDIISTADVGPHDILFGFLGEMLGRIITGLLIVLLFIAAGIACAIVLVLAVLFTLVAAIKALNSCFRTGDVHELLPALLSPLLVWSLFVLGLLDDPDVAAPPEVLYSFLLGGPLSVTAMSVWEIRRLRVRHGVTMRSALGRGR</sequence>
<dbReference type="EMBL" id="JAFMOF010000002">
    <property type="protein sequence ID" value="MBO0654258.1"/>
    <property type="molecule type" value="Genomic_DNA"/>
</dbReference>
<evidence type="ECO:0000313" key="2">
    <source>
        <dbReference type="EMBL" id="MBO0654258.1"/>
    </source>
</evidence>
<gene>
    <name evidence="2" type="ORF">J1792_16195</name>
</gene>
<feature type="transmembrane region" description="Helical" evidence="1">
    <location>
        <begin position="78"/>
        <end position="98"/>
    </location>
</feature>
<evidence type="ECO:0000256" key="1">
    <source>
        <dbReference type="SAM" id="Phobius"/>
    </source>
</evidence>
<feature type="transmembrane region" description="Helical" evidence="1">
    <location>
        <begin position="208"/>
        <end position="229"/>
    </location>
</feature>